<organism evidence="2 3">
    <name type="scientific">Trichodelitschia bisporula</name>
    <dbReference type="NCBI Taxonomy" id="703511"/>
    <lineage>
        <taxon>Eukaryota</taxon>
        <taxon>Fungi</taxon>
        <taxon>Dikarya</taxon>
        <taxon>Ascomycota</taxon>
        <taxon>Pezizomycotina</taxon>
        <taxon>Dothideomycetes</taxon>
        <taxon>Dothideomycetes incertae sedis</taxon>
        <taxon>Phaeotrichales</taxon>
        <taxon>Phaeotrichaceae</taxon>
        <taxon>Trichodelitschia</taxon>
    </lineage>
</organism>
<keyword evidence="1" id="KW-1133">Transmembrane helix</keyword>
<gene>
    <name evidence="2" type="ORF">EJ06DRAFT_527444</name>
</gene>
<evidence type="ECO:0000313" key="2">
    <source>
        <dbReference type="EMBL" id="KAF2403843.1"/>
    </source>
</evidence>
<evidence type="ECO:0000313" key="3">
    <source>
        <dbReference type="Proteomes" id="UP000799640"/>
    </source>
</evidence>
<dbReference type="OrthoDB" id="5400539at2759"/>
<sequence>MPPINIKRQGVFYTAGTASGQPDRYVYYERNTTFFIVKWAIFGGLFLALIAFLVIANLHARRRVRRGLAPLGYHRWLLPASMRARFPKPGTYRQNNAAYYAPPSTYAPAHPTGGVPYVVSYVEPPPVYSNDMPPVYQPPGKRDG</sequence>
<name>A0A6G1I6B8_9PEZI</name>
<keyword evidence="1" id="KW-0472">Membrane</keyword>
<dbReference type="AlphaFoldDB" id="A0A6G1I6B8"/>
<accession>A0A6G1I6B8</accession>
<evidence type="ECO:0000256" key="1">
    <source>
        <dbReference type="SAM" id="Phobius"/>
    </source>
</evidence>
<dbReference type="EMBL" id="ML996689">
    <property type="protein sequence ID" value="KAF2403843.1"/>
    <property type="molecule type" value="Genomic_DNA"/>
</dbReference>
<feature type="transmembrane region" description="Helical" evidence="1">
    <location>
        <begin position="36"/>
        <end position="56"/>
    </location>
</feature>
<dbReference type="Proteomes" id="UP000799640">
    <property type="component" value="Unassembled WGS sequence"/>
</dbReference>
<proteinExistence type="predicted"/>
<keyword evidence="1" id="KW-0812">Transmembrane</keyword>
<keyword evidence="3" id="KW-1185">Reference proteome</keyword>
<dbReference type="InterPro" id="IPR020999">
    <property type="entry name" value="Chitin_synth_reg_RCR"/>
</dbReference>
<protein>
    <submittedName>
        <fullName evidence="2">Uncharacterized protein</fullName>
    </submittedName>
</protein>
<reference evidence="2" key="1">
    <citation type="journal article" date="2020" name="Stud. Mycol.">
        <title>101 Dothideomycetes genomes: a test case for predicting lifestyles and emergence of pathogens.</title>
        <authorList>
            <person name="Haridas S."/>
            <person name="Albert R."/>
            <person name="Binder M."/>
            <person name="Bloem J."/>
            <person name="Labutti K."/>
            <person name="Salamov A."/>
            <person name="Andreopoulos B."/>
            <person name="Baker S."/>
            <person name="Barry K."/>
            <person name="Bills G."/>
            <person name="Bluhm B."/>
            <person name="Cannon C."/>
            <person name="Castanera R."/>
            <person name="Culley D."/>
            <person name="Daum C."/>
            <person name="Ezra D."/>
            <person name="Gonzalez J."/>
            <person name="Henrissat B."/>
            <person name="Kuo A."/>
            <person name="Liang C."/>
            <person name="Lipzen A."/>
            <person name="Lutzoni F."/>
            <person name="Magnuson J."/>
            <person name="Mondo S."/>
            <person name="Nolan M."/>
            <person name="Ohm R."/>
            <person name="Pangilinan J."/>
            <person name="Park H.-J."/>
            <person name="Ramirez L."/>
            <person name="Alfaro M."/>
            <person name="Sun H."/>
            <person name="Tritt A."/>
            <person name="Yoshinaga Y."/>
            <person name="Zwiers L.-H."/>
            <person name="Turgeon B."/>
            <person name="Goodwin S."/>
            <person name="Spatafora J."/>
            <person name="Crous P."/>
            <person name="Grigoriev I."/>
        </authorList>
    </citation>
    <scope>NUCLEOTIDE SEQUENCE</scope>
    <source>
        <strain evidence="2">CBS 262.69</strain>
    </source>
</reference>
<dbReference type="Pfam" id="PF12273">
    <property type="entry name" value="RCR"/>
    <property type="match status" value="1"/>
</dbReference>